<evidence type="ECO:0000313" key="1">
    <source>
        <dbReference type="EMBL" id="MBO0512979.1"/>
    </source>
</evidence>
<organism evidence="1 2">
    <name type="scientific">Streptomyces beijiangensis</name>
    <dbReference type="NCBI Taxonomy" id="163361"/>
    <lineage>
        <taxon>Bacteria</taxon>
        <taxon>Bacillati</taxon>
        <taxon>Actinomycetota</taxon>
        <taxon>Actinomycetes</taxon>
        <taxon>Kitasatosporales</taxon>
        <taxon>Streptomycetaceae</taxon>
        <taxon>Streptomyces</taxon>
    </lineage>
</organism>
<accession>A0A939F785</accession>
<protein>
    <submittedName>
        <fullName evidence="1">Threonine transporter</fullName>
    </submittedName>
</protein>
<dbReference type="AlphaFoldDB" id="A0A939F785"/>
<gene>
    <name evidence="1" type="ORF">J0695_14335</name>
</gene>
<reference evidence="1" key="1">
    <citation type="submission" date="2021-03" db="EMBL/GenBank/DDBJ databases">
        <title>Streptomyces poriferae sp. nov., a novel marine sponge-derived Actinobacteria species with anti-MRSA activity.</title>
        <authorList>
            <person name="Sandoval-Powers M."/>
            <person name="Kralova S."/>
            <person name="Nguyen G.-S."/>
            <person name="Fawwal D."/>
            <person name="Degnes K."/>
            <person name="Klinkenberg G."/>
            <person name="Sletta H."/>
            <person name="Wentzel A."/>
            <person name="Liles M.R."/>
        </authorList>
    </citation>
    <scope>NUCLEOTIDE SEQUENCE</scope>
    <source>
        <strain evidence="1">DSM 41794</strain>
    </source>
</reference>
<name>A0A939F785_9ACTN</name>
<dbReference type="InterPro" id="IPR046904">
    <property type="entry name" value="ABC-3C_MC2"/>
</dbReference>
<dbReference type="Pfam" id="PF20288">
    <property type="entry name" value="MC2"/>
    <property type="match status" value="1"/>
</dbReference>
<comment type="caution">
    <text evidence="1">The sequence shown here is derived from an EMBL/GenBank/DDBJ whole genome shotgun (WGS) entry which is preliminary data.</text>
</comment>
<dbReference type="EMBL" id="JAFLRJ010000128">
    <property type="protein sequence ID" value="MBO0512979.1"/>
    <property type="molecule type" value="Genomic_DNA"/>
</dbReference>
<dbReference type="Proteomes" id="UP000664167">
    <property type="component" value="Unassembled WGS sequence"/>
</dbReference>
<sequence>MNPLNSPLEVGVRALALLAESHPEPLDLAQLVALDHVLLHSGEFNGPPSLHPSLPTRGSELGMKRSVLEQALLVLIRAGLAGVVDQQDGLMYVATDRGPVFIDVLEAPYAESLRERAEWVVHHYPLKADARGATQQIISRASAPFRQTEAGYE</sequence>
<evidence type="ECO:0000313" key="2">
    <source>
        <dbReference type="Proteomes" id="UP000664167"/>
    </source>
</evidence>
<dbReference type="RefSeq" id="WP_206962408.1">
    <property type="nucleotide sequence ID" value="NZ_BAAAJJ010000019.1"/>
</dbReference>
<keyword evidence="2" id="KW-1185">Reference proteome</keyword>
<proteinExistence type="predicted"/>